<feature type="transmembrane region" description="Helical" evidence="8">
    <location>
        <begin position="314"/>
        <end position="334"/>
    </location>
</feature>
<dbReference type="PROSITE" id="PS00217">
    <property type="entry name" value="SUGAR_TRANSPORT_2"/>
    <property type="match status" value="1"/>
</dbReference>
<name>A0A8H6PR69_9EURO</name>
<comment type="subcellular location">
    <subcellularLocation>
        <location evidence="1">Membrane</location>
        <topology evidence="1">Multi-pass membrane protein</topology>
    </subcellularLocation>
</comment>
<sequence length="465" mass="50388">MLSPTKKIFLIASHVSLAGLLYGLDTGSIGVITQMDQFAASIGHLTSMQQGIYVSCILLSSSISSLASGHISDRISRKYGLLIGSILSLIGTVVSASSPNFAALIVGRLITGMGMGQAISVATVYLVEIATADIRGVTACLLQLYVVIGIMTGYFIAYGSHELSGSMAWRLPFIVQAVMAAALSLGLLLLPFSPRWLVQAGRSDDARRVLSKLRTATAVDSELHEIQQSLQSDRHKSVASWGEIFGRKYISRTSLGIFLMSQIDVVLYYAPILFRQAGFTSEKASFLSSGVTGIVMLVCTIPAQIWIDRWGRRMPLIIGGLVMAISFIVTGSLYARFGHSTADSVILTSTAAQWVVIVLIYVFVANFSWSWAVVGKIYASEIIPTRLRAKVCALELVANWIVNFIVTLTAPLFLRSSPSGPYFLYGFATILAVAVCYLMPETKGQSLEKIEGLFEKRVDGEEPRV</sequence>
<dbReference type="EMBL" id="JACBAE010001385">
    <property type="protein sequence ID" value="KAF7158586.1"/>
    <property type="molecule type" value="Genomic_DNA"/>
</dbReference>
<feature type="transmembrane region" description="Helical" evidence="8">
    <location>
        <begin position="169"/>
        <end position="192"/>
    </location>
</feature>
<dbReference type="PRINTS" id="PR00171">
    <property type="entry name" value="SUGRTRNSPORT"/>
</dbReference>
<evidence type="ECO:0000256" key="8">
    <source>
        <dbReference type="SAM" id="Phobius"/>
    </source>
</evidence>
<feature type="transmembrane region" description="Helical" evidence="8">
    <location>
        <begin position="47"/>
        <end position="67"/>
    </location>
</feature>
<dbReference type="Proteomes" id="UP000641853">
    <property type="component" value="Unassembled WGS sequence"/>
</dbReference>
<dbReference type="EMBL" id="JACBAG010001927">
    <property type="protein sequence ID" value="KAF7174672.1"/>
    <property type="molecule type" value="Genomic_DNA"/>
</dbReference>
<dbReference type="Proteomes" id="UP000654922">
    <property type="component" value="Unassembled WGS sequence"/>
</dbReference>
<dbReference type="GO" id="GO:0016020">
    <property type="term" value="C:membrane"/>
    <property type="evidence" value="ECO:0007669"/>
    <property type="project" value="UniProtKB-SubCell"/>
</dbReference>
<dbReference type="OrthoDB" id="5399138at2759"/>
<feature type="transmembrane region" description="Helical" evidence="8">
    <location>
        <begin position="354"/>
        <end position="379"/>
    </location>
</feature>
<feature type="domain" description="Major facilitator superfamily (MFS) profile" evidence="9">
    <location>
        <begin position="11"/>
        <end position="443"/>
    </location>
</feature>
<evidence type="ECO:0000256" key="3">
    <source>
        <dbReference type="ARBA" id="ARBA00022448"/>
    </source>
</evidence>
<dbReference type="AlphaFoldDB" id="A0A8H6PR69"/>
<feature type="transmembrane region" description="Helical" evidence="8">
    <location>
        <begin position="139"/>
        <end position="157"/>
    </location>
</feature>
<evidence type="ECO:0000256" key="6">
    <source>
        <dbReference type="ARBA" id="ARBA00023136"/>
    </source>
</evidence>
<dbReference type="InterPro" id="IPR005828">
    <property type="entry name" value="MFS_sugar_transport-like"/>
</dbReference>
<feature type="transmembrane region" description="Helical" evidence="8">
    <location>
        <begin position="391"/>
        <end position="414"/>
    </location>
</feature>
<dbReference type="InterPro" id="IPR005829">
    <property type="entry name" value="Sugar_transporter_CS"/>
</dbReference>
<evidence type="ECO:0000256" key="4">
    <source>
        <dbReference type="ARBA" id="ARBA00022692"/>
    </source>
</evidence>
<comment type="caution">
    <text evidence="10">The sequence shown here is derived from an EMBL/GenBank/DDBJ whole genome shotgun (WGS) entry which is preliminary data.</text>
</comment>
<evidence type="ECO:0000313" key="11">
    <source>
        <dbReference type="EMBL" id="KAF7174672.1"/>
    </source>
</evidence>
<dbReference type="InterPro" id="IPR036259">
    <property type="entry name" value="MFS_trans_sf"/>
</dbReference>
<dbReference type="InterPro" id="IPR003663">
    <property type="entry name" value="Sugar/inositol_transpt"/>
</dbReference>
<keyword evidence="6 8" id="KW-0472">Membrane</keyword>
<dbReference type="InterPro" id="IPR050360">
    <property type="entry name" value="MFS_Sugar_Transporters"/>
</dbReference>
<dbReference type="SUPFAM" id="SSF103473">
    <property type="entry name" value="MFS general substrate transporter"/>
    <property type="match status" value="1"/>
</dbReference>
<feature type="transmembrane region" description="Helical" evidence="8">
    <location>
        <begin position="255"/>
        <end position="274"/>
    </location>
</feature>
<evidence type="ECO:0000313" key="13">
    <source>
        <dbReference type="Proteomes" id="UP000654922"/>
    </source>
</evidence>
<dbReference type="Pfam" id="PF00083">
    <property type="entry name" value="Sugar_tr"/>
    <property type="match status" value="1"/>
</dbReference>
<evidence type="ECO:0000256" key="2">
    <source>
        <dbReference type="ARBA" id="ARBA00010992"/>
    </source>
</evidence>
<comment type="similarity">
    <text evidence="2 7">Belongs to the major facilitator superfamily. Sugar transporter (TC 2.A.1.1) family.</text>
</comment>
<keyword evidence="12" id="KW-1185">Reference proteome</keyword>
<feature type="transmembrane region" description="Helical" evidence="8">
    <location>
        <begin position="102"/>
        <end position="127"/>
    </location>
</feature>
<dbReference type="FunFam" id="1.20.1250.20:FF:000134">
    <property type="entry name" value="MFS sugar transporter protein"/>
    <property type="match status" value="1"/>
</dbReference>
<evidence type="ECO:0000256" key="7">
    <source>
        <dbReference type="RuleBase" id="RU003346"/>
    </source>
</evidence>
<dbReference type="InterPro" id="IPR020846">
    <property type="entry name" value="MFS_dom"/>
</dbReference>
<dbReference type="NCBIfam" id="TIGR00879">
    <property type="entry name" value="SP"/>
    <property type="match status" value="1"/>
</dbReference>
<feature type="transmembrane region" description="Helical" evidence="8">
    <location>
        <begin position="420"/>
        <end position="439"/>
    </location>
</feature>
<evidence type="ECO:0000256" key="1">
    <source>
        <dbReference type="ARBA" id="ARBA00004141"/>
    </source>
</evidence>
<feature type="transmembrane region" description="Helical" evidence="8">
    <location>
        <begin position="79"/>
        <end position="96"/>
    </location>
</feature>
<keyword evidence="5 8" id="KW-1133">Transmembrane helix</keyword>
<protein>
    <recommendedName>
        <fullName evidence="9">Major facilitator superfamily (MFS) profile domain-containing protein</fullName>
    </recommendedName>
</protein>
<evidence type="ECO:0000313" key="10">
    <source>
        <dbReference type="EMBL" id="KAF7158586.1"/>
    </source>
</evidence>
<dbReference type="PANTHER" id="PTHR48022">
    <property type="entry name" value="PLASTIDIC GLUCOSE TRANSPORTER 4"/>
    <property type="match status" value="1"/>
</dbReference>
<evidence type="ECO:0000313" key="12">
    <source>
        <dbReference type="Proteomes" id="UP000641853"/>
    </source>
</evidence>
<dbReference type="GO" id="GO:0005351">
    <property type="term" value="F:carbohydrate:proton symporter activity"/>
    <property type="evidence" value="ECO:0007669"/>
    <property type="project" value="TreeGrafter"/>
</dbReference>
<evidence type="ECO:0000256" key="5">
    <source>
        <dbReference type="ARBA" id="ARBA00022989"/>
    </source>
</evidence>
<feature type="transmembrane region" description="Helical" evidence="8">
    <location>
        <begin position="286"/>
        <end position="307"/>
    </location>
</feature>
<dbReference type="PANTHER" id="PTHR48022:SF20">
    <property type="entry name" value="MAJOR FACILITATOR SUPERFAMILY (MFS) PROFILE DOMAIN-CONTAINING PROTEIN-RELATED"/>
    <property type="match status" value="1"/>
</dbReference>
<keyword evidence="4 8" id="KW-0812">Transmembrane</keyword>
<proteinExistence type="inferred from homology"/>
<accession>A0A8H6PR69</accession>
<gene>
    <name evidence="10" type="ORF">CNMCM5623_003646</name>
    <name evidence="11" type="ORF">CNMCM7691_003358</name>
</gene>
<evidence type="ECO:0000259" key="9">
    <source>
        <dbReference type="PROSITE" id="PS50850"/>
    </source>
</evidence>
<organism evidence="10 13">
    <name type="scientific">Aspergillus felis</name>
    <dbReference type="NCBI Taxonomy" id="1287682"/>
    <lineage>
        <taxon>Eukaryota</taxon>
        <taxon>Fungi</taxon>
        <taxon>Dikarya</taxon>
        <taxon>Ascomycota</taxon>
        <taxon>Pezizomycotina</taxon>
        <taxon>Eurotiomycetes</taxon>
        <taxon>Eurotiomycetidae</taxon>
        <taxon>Eurotiales</taxon>
        <taxon>Aspergillaceae</taxon>
        <taxon>Aspergillus</taxon>
        <taxon>Aspergillus subgen. Fumigati</taxon>
    </lineage>
</organism>
<dbReference type="PROSITE" id="PS50850">
    <property type="entry name" value="MFS"/>
    <property type="match status" value="1"/>
</dbReference>
<reference evidence="10" key="1">
    <citation type="submission" date="2020-06" db="EMBL/GenBank/DDBJ databases">
        <title>Draft genome sequences of strains closely related to Aspergillus parafelis and Aspergillus hiratsukae.</title>
        <authorList>
            <person name="Dos Santos R.A.C."/>
            <person name="Rivero-Menendez O."/>
            <person name="Steenwyk J.L."/>
            <person name="Mead M.E."/>
            <person name="Goldman G.H."/>
            <person name="Alastruey-Izquierdo A."/>
            <person name="Rokas A."/>
        </authorList>
    </citation>
    <scope>NUCLEOTIDE SEQUENCE</scope>
    <source>
        <strain evidence="10">CNM-CM5623</strain>
        <strain evidence="11">CNM-CM7691</strain>
    </source>
</reference>
<keyword evidence="3 7" id="KW-0813">Transport</keyword>
<dbReference type="Gene3D" id="1.20.1250.20">
    <property type="entry name" value="MFS general substrate transporter like domains"/>
    <property type="match status" value="1"/>
</dbReference>